<name>A0A9D4ARW8_9SAUR</name>
<sequence>MKVAANLPARLSERWLVGPSMPPAGETQHRLTQNPASTNATAPHTEEKAGDSLNMTGQGGTELDAPAEWSVVRPRVRVLSHPPVPMCTLGCREAGRNSCSGLTEQLLPCKP</sequence>
<comment type="caution">
    <text evidence="2">The sequence shown here is derived from an EMBL/GenBank/DDBJ whole genome shotgun (WGS) entry which is preliminary data.</text>
</comment>
<evidence type="ECO:0000313" key="3">
    <source>
        <dbReference type="Proteomes" id="UP000827986"/>
    </source>
</evidence>
<protein>
    <submittedName>
        <fullName evidence="2">Uncharacterized protein</fullName>
    </submittedName>
</protein>
<dbReference type="Proteomes" id="UP000827986">
    <property type="component" value="Unassembled WGS sequence"/>
</dbReference>
<evidence type="ECO:0000256" key="1">
    <source>
        <dbReference type="SAM" id="MobiDB-lite"/>
    </source>
</evidence>
<keyword evidence="3" id="KW-1185">Reference proteome</keyword>
<proteinExistence type="predicted"/>
<feature type="compositionally biased region" description="Polar residues" evidence="1">
    <location>
        <begin position="30"/>
        <end position="42"/>
    </location>
</feature>
<dbReference type="AlphaFoldDB" id="A0A9D4ARW8"/>
<reference evidence="2" key="1">
    <citation type="submission" date="2021-09" db="EMBL/GenBank/DDBJ databases">
        <title>The genome of Mauremys mutica provides insights into the evolution of semi-aquatic lifestyle.</title>
        <authorList>
            <person name="Gong S."/>
            <person name="Gao Y."/>
        </authorList>
    </citation>
    <scope>NUCLEOTIDE SEQUENCE</scope>
    <source>
        <strain evidence="2">MM-2020</strain>
        <tissue evidence="2">Muscle</tissue>
    </source>
</reference>
<gene>
    <name evidence="2" type="ORF">KIL84_015312</name>
</gene>
<organism evidence="2 3">
    <name type="scientific">Mauremys mutica</name>
    <name type="common">yellowpond turtle</name>
    <dbReference type="NCBI Taxonomy" id="74926"/>
    <lineage>
        <taxon>Eukaryota</taxon>
        <taxon>Metazoa</taxon>
        <taxon>Chordata</taxon>
        <taxon>Craniata</taxon>
        <taxon>Vertebrata</taxon>
        <taxon>Euteleostomi</taxon>
        <taxon>Archelosauria</taxon>
        <taxon>Testudinata</taxon>
        <taxon>Testudines</taxon>
        <taxon>Cryptodira</taxon>
        <taxon>Durocryptodira</taxon>
        <taxon>Testudinoidea</taxon>
        <taxon>Geoemydidae</taxon>
        <taxon>Geoemydinae</taxon>
        <taxon>Mauremys</taxon>
    </lineage>
</organism>
<accession>A0A9D4ARW8</accession>
<feature type="region of interest" description="Disordered" evidence="1">
    <location>
        <begin position="1"/>
        <end position="68"/>
    </location>
</feature>
<evidence type="ECO:0000313" key="2">
    <source>
        <dbReference type="EMBL" id="KAH1166140.1"/>
    </source>
</evidence>
<dbReference type="EMBL" id="JAHDVG010000487">
    <property type="protein sequence ID" value="KAH1166140.1"/>
    <property type="molecule type" value="Genomic_DNA"/>
</dbReference>